<dbReference type="GO" id="GO:0046872">
    <property type="term" value="F:metal ion binding"/>
    <property type="evidence" value="ECO:0007669"/>
    <property type="project" value="UniProtKB-KW"/>
</dbReference>
<name>A0A354YX24_9FIRM</name>
<gene>
    <name evidence="9" type="ORF">DDZ44_08165</name>
</gene>
<dbReference type="GO" id="GO:0016779">
    <property type="term" value="F:nucleotidyltransferase activity"/>
    <property type="evidence" value="ECO:0007669"/>
    <property type="project" value="UniProtKB-KW"/>
</dbReference>
<protein>
    <submittedName>
        <fullName evidence="9">Poly(A) polymerase</fullName>
    </submittedName>
</protein>
<dbReference type="InterPro" id="IPR052390">
    <property type="entry name" value="tRNA_nt/polyA_polymerase"/>
</dbReference>
<sequence>IDPLPALDRIMEIGVWEYMIPEIDLNKVSRTMIKRTPIIITWWEERYYGKNIKGWLVYLMLLLAGLNEERVIQIIKRYHLDNYARKAIQESRQVPQIVEYLRENREILPGDMNQRLDGWSHESMVLLLLSIKDELLWEKLVNYLDLKEQVKVEINGFDLKKMGLKEGPEFRLIFDELYQKKLNGEIKNREEELQMAEKWIMEGKFNNDPVAE</sequence>
<dbReference type="GO" id="GO:0008033">
    <property type="term" value="P:tRNA processing"/>
    <property type="evidence" value="ECO:0007669"/>
    <property type="project" value="UniProtKB-KW"/>
</dbReference>
<evidence type="ECO:0000256" key="2">
    <source>
        <dbReference type="ARBA" id="ARBA00007265"/>
    </source>
</evidence>
<organism evidence="9 10">
    <name type="scientific">Syntrophomonas wolfei</name>
    <dbReference type="NCBI Taxonomy" id="863"/>
    <lineage>
        <taxon>Bacteria</taxon>
        <taxon>Bacillati</taxon>
        <taxon>Bacillota</taxon>
        <taxon>Clostridia</taxon>
        <taxon>Eubacteriales</taxon>
        <taxon>Syntrophomonadaceae</taxon>
        <taxon>Syntrophomonas</taxon>
    </lineage>
</organism>
<keyword evidence="4" id="KW-0548">Nucleotidyltransferase</keyword>
<evidence type="ECO:0000256" key="3">
    <source>
        <dbReference type="ARBA" id="ARBA00022694"/>
    </source>
</evidence>
<evidence type="ECO:0000256" key="8">
    <source>
        <dbReference type="ARBA" id="ARBA00022884"/>
    </source>
</evidence>
<evidence type="ECO:0000313" key="10">
    <source>
        <dbReference type="Proteomes" id="UP000263273"/>
    </source>
</evidence>
<dbReference type="Gene3D" id="1.10.3090.10">
    <property type="entry name" value="cca-adding enzyme, domain 2"/>
    <property type="match status" value="1"/>
</dbReference>
<keyword evidence="7" id="KW-0460">Magnesium</keyword>
<evidence type="ECO:0000256" key="5">
    <source>
        <dbReference type="ARBA" id="ARBA00022723"/>
    </source>
</evidence>
<evidence type="ECO:0000256" key="1">
    <source>
        <dbReference type="ARBA" id="ARBA00001946"/>
    </source>
</evidence>
<reference evidence="9 10" key="1">
    <citation type="journal article" date="2018" name="Nat. Biotechnol.">
        <title>A standardized bacterial taxonomy based on genome phylogeny substantially revises the tree of life.</title>
        <authorList>
            <person name="Parks D.H."/>
            <person name="Chuvochina M."/>
            <person name="Waite D.W."/>
            <person name="Rinke C."/>
            <person name="Skarshewski A."/>
            <person name="Chaumeil P.A."/>
            <person name="Hugenholtz P."/>
        </authorList>
    </citation>
    <scope>NUCLEOTIDE SEQUENCE [LARGE SCALE GENOMIC DNA]</scope>
    <source>
        <strain evidence="9">UBA10948</strain>
    </source>
</reference>
<keyword evidence="3" id="KW-0819">tRNA processing</keyword>
<dbReference type="Proteomes" id="UP000263273">
    <property type="component" value="Unassembled WGS sequence"/>
</dbReference>
<evidence type="ECO:0000313" key="9">
    <source>
        <dbReference type="EMBL" id="HBK53893.1"/>
    </source>
</evidence>
<dbReference type="SUPFAM" id="SSF81891">
    <property type="entry name" value="Poly A polymerase C-terminal region-like"/>
    <property type="match status" value="1"/>
</dbReference>
<dbReference type="AlphaFoldDB" id="A0A354YX24"/>
<evidence type="ECO:0000256" key="6">
    <source>
        <dbReference type="ARBA" id="ARBA00022741"/>
    </source>
</evidence>
<keyword evidence="5" id="KW-0479">Metal-binding</keyword>
<dbReference type="PANTHER" id="PTHR47788">
    <property type="entry name" value="POLYA POLYMERASE"/>
    <property type="match status" value="1"/>
</dbReference>
<feature type="non-terminal residue" evidence="9">
    <location>
        <position position="1"/>
    </location>
</feature>
<dbReference type="GO" id="GO:0000166">
    <property type="term" value="F:nucleotide binding"/>
    <property type="evidence" value="ECO:0007669"/>
    <property type="project" value="UniProtKB-KW"/>
</dbReference>
<dbReference type="PANTHER" id="PTHR47788:SF1">
    <property type="entry name" value="A-ADDING TRNA NUCLEOTIDYLTRANSFERASE"/>
    <property type="match status" value="1"/>
</dbReference>
<proteinExistence type="inferred from homology"/>
<comment type="cofactor">
    <cofactor evidence="1">
        <name>Mg(2+)</name>
        <dbReference type="ChEBI" id="CHEBI:18420"/>
    </cofactor>
</comment>
<keyword evidence="4" id="KW-0808">Transferase</keyword>
<dbReference type="GO" id="GO:0003723">
    <property type="term" value="F:RNA binding"/>
    <property type="evidence" value="ECO:0007669"/>
    <property type="project" value="UniProtKB-KW"/>
</dbReference>
<comment type="caution">
    <text evidence="9">The sequence shown here is derived from an EMBL/GenBank/DDBJ whole genome shotgun (WGS) entry which is preliminary data.</text>
</comment>
<comment type="similarity">
    <text evidence="2">Belongs to the tRNA nucleotidyltransferase/poly(A) polymerase family.</text>
</comment>
<keyword evidence="8" id="KW-0694">RNA-binding</keyword>
<accession>A0A354YX24</accession>
<evidence type="ECO:0000256" key="7">
    <source>
        <dbReference type="ARBA" id="ARBA00022842"/>
    </source>
</evidence>
<evidence type="ECO:0000256" key="4">
    <source>
        <dbReference type="ARBA" id="ARBA00022695"/>
    </source>
</evidence>
<keyword evidence="6" id="KW-0547">Nucleotide-binding</keyword>
<dbReference type="EMBL" id="DNZF01000177">
    <property type="protein sequence ID" value="HBK53893.1"/>
    <property type="molecule type" value="Genomic_DNA"/>
</dbReference>